<evidence type="ECO:0000313" key="6">
    <source>
        <dbReference type="EMBL" id="PTB34842.1"/>
    </source>
</evidence>
<sequence length="282" mass="32048">MPTLETHNGYPLWHYIPNRPAAIVFTILFVITTTHQTYLMFRHRLWFCIPFIIGGVFEIIGYIGRIIAYDATGELIPYILQSIFLLLAPILFAASLYMTLSRVIITVSGSQYSLMSPRWLTRIFVTADVLSFMIQGGGAGILVEGGSDSKAQTGQNIIVGGLVFQLVAFAVFCLNTLLFHLRYRKHGNGESVYHIPWQGILVMLYSTSGLIMMRNTFRAIQYSMGQDGYLLTHEWTVYVMDGMLMFLTMLSFTWKYPSQLGKSQPADFEMTPTREEIRFAKT</sequence>
<feature type="transmembrane region" description="Helical" evidence="5">
    <location>
        <begin position="119"/>
        <end position="142"/>
    </location>
</feature>
<dbReference type="Pfam" id="PF04479">
    <property type="entry name" value="RTA1"/>
    <property type="match status" value="1"/>
</dbReference>
<feature type="transmembrane region" description="Helical" evidence="5">
    <location>
        <begin position="162"/>
        <end position="183"/>
    </location>
</feature>
<feature type="transmembrane region" description="Helical" evidence="5">
    <location>
        <begin position="45"/>
        <end position="69"/>
    </location>
</feature>
<evidence type="ECO:0000313" key="7">
    <source>
        <dbReference type="Proteomes" id="UP000240493"/>
    </source>
</evidence>
<organism evidence="6 7">
    <name type="scientific">Trichoderma asperellum (strain ATCC 204424 / CBS 433.97 / NBRC 101777)</name>
    <dbReference type="NCBI Taxonomy" id="1042311"/>
    <lineage>
        <taxon>Eukaryota</taxon>
        <taxon>Fungi</taxon>
        <taxon>Dikarya</taxon>
        <taxon>Ascomycota</taxon>
        <taxon>Pezizomycotina</taxon>
        <taxon>Sordariomycetes</taxon>
        <taxon>Hypocreomycetidae</taxon>
        <taxon>Hypocreales</taxon>
        <taxon>Hypocreaceae</taxon>
        <taxon>Trichoderma</taxon>
    </lineage>
</organism>
<feature type="transmembrane region" description="Helical" evidence="5">
    <location>
        <begin position="75"/>
        <end position="98"/>
    </location>
</feature>
<dbReference type="InterPro" id="IPR007568">
    <property type="entry name" value="RTA1"/>
</dbReference>
<dbReference type="Proteomes" id="UP000240493">
    <property type="component" value="Unassembled WGS sequence"/>
</dbReference>
<accession>A0A2T3YQJ2</accession>
<gene>
    <name evidence="6" type="ORF">M441DRAFT_154740</name>
</gene>
<evidence type="ECO:0000256" key="5">
    <source>
        <dbReference type="SAM" id="Phobius"/>
    </source>
</evidence>
<evidence type="ECO:0000256" key="1">
    <source>
        <dbReference type="ARBA" id="ARBA00004141"/>
    </source>
</evidence>
<keyword evidence="3 5" id="KW-1133">Transmembrane helix</keyword>
<proteinExistence type="predicted"/>
<dbReference type="STRING" id="1042311.A0A2T3YQJ2"/>
<feature type="transmembrane region" description="Helical" evidence="5">
    <location>
        <begin position="12"/>
        <end position="33"/>
    </location>
</feature>
<keyword evidence="7" id="KW-1185">Reference proteome</keyword>
<feature type="transmembrane region" description="Helical" evidence="5">
    <location>
        <begin position="235"/>
        <end position="254"/>
    </location>
</feature>
<dbReference type="OrthoDB" id="3358017at2759"/>
<reference evidence="6 7" key="1">
    <citation type="submission" date="2016-07" db="EMBL/GenBank/DDBJ databases">
        <title>Multiple horizontal gene transfer events from other fungi enriched the ability of initially mycotrophic Trichoderma (Ascomycota) to feed on dead plant biomass.</title>
        <authorList>
            <consortium name="DOE Joint Genome Institute"/>
            <person name="Aerts A."/>
            <person name="Atanasova L."/>
            <person name="Chenthamara K."/>
            <person name="Zhang J."/>
            <person name="Grujic M."/>
            <person name="Henrissat B."/>
            <person name="Kuo A."/>
            <person name="Salamov A."/>
            <person name="Lipzen A."/>
            <person name="Labutti K."/>
            <person name="Barry K."/>
            <person name="Miao Y."/>
            <person name="Rahimi M.J."/>
            <person name="Shen Q."/>
            <person name="Grigoriev I.V."/>
            <person name="Kubicek C.P."/>
            <person name="Druzhinina I.S."/>
        </authorList>
    </citation>
    <scope>NUCLEOTIDE SEQUENCE [LARGE SCALE GENOMIC DNA]</scope>
    <source>
        <strain evidence="6 7">CBS 433.97</strain>
    </source>
</reference>
<dbReference type="EMBL" id="KZ679293">
    <property type="protein sequence ID" value="PTB34842.1"/>
    <property type="molecule type" value="Genomic_DNA"/>
</dbReference>
<dbReference type="PANTHER" id="PTHR31465">
    <property type="entry name" value="PROTEIN RTA1-RELATED"/>
    <property type="match status" value="1"/>
</dbReference>
<protein>
    <recommendedName>
        <fullName evidence="8">RTA1 like protein</fullName>
    </recommendedName>
</protein>
<keyword evidence="4 5" id="KW-0472">Membrane</keyword>
<evidence type="ECO:0008006" key="8">
    <source>
        <dbReference type="Google" id="ProtNLM"/>
    </source>
</evidence>
<dbReference type="GO" id="GO:0016020">
    <property type="term" value="C:membrane"/>
    <property type="evidence" value="ECO:0007669"/>
    <property type="project" value="UniProtKB-SubCell"/>
</dbReference>
<dbReference type="AlphaFoldDB" id="A0A2T3YQJ2"/>
<name>A0A2T3YQJ2_TRIA4</name>
<evidence type="ECO:0000256" key="3">
    <source>
        <dbReference type="ARBA" id="ARBA00022989"/>
    </source>
</evidence>
<feature type="transmembrane region" description="Helical" evidence="5">
    <location>
        <begin position="195"/>
        <end position="215"/>
    </location>
</feature>
<dbReference type="PANTHER" id="PTHR31465:SF27">
    <property type="entry name" value="DOMAIN PROTEIN, PUTATIVE (AFU_ORTHOLOGUE AFUA_3G01030)-RELATED"/>
    <property type="match status" value="1"/>
</dbReference>
<evidence type="ECO:0000256" key="2">
    <source>
        <dbReference type="ARBA" id="ARBA00022692"/>
    </source>
</evidence>
<comment type="subcellular location">
    <subcellularLocation>
        <location evidence="1">Membrane</location>
        <topology evidence="1">Multi-pass membrane protein</topology>
    </subcellularLocation>
</comment>
<evidence type="ECO:0000256" key="4">
    <source>
        <dbReference type="ARBA" id="ARBA00023136"/>
    </source>
</evidence>
<keyword evidence="2 5" id="KW-0812">Transmembrane</keyword>